<accession>A0A2T3HM02</accession>
<gene>
    <name evidence="3" type="ORF">C7T94_13085</name>
</gene>
<keyword evidence="1" id="KW-0812">Transmembrane</keyword>
<evidence type="ECO:0000256" key="1">
    <source>
        <dbReference type="SAM" id="Phobius"/>
    </source>
</evidence>
<reference evidence="3 4" key="1">
    <citation type="submission" date="2018-03" db="EMBL/GenBank/DDBJ databases">
        <authorList>
            <person name="Keele B.F."/>
        </authorList>
    </citation>
    <scope>NUCLEOTIDE SEQUENCE [LARGE SCALE GENOMIC DNA]</scope>
    <source>
        <strain evidence="3 4">YL28-9</strain>
    </source>
</reference>
<dbReference type="Proteomes" id="UP000240912">
    <property type="component" value="Unassembled WGS sequence"/>
</dbReference>
<evidence type="ECO:0000313" key="4">
    <source>
        <dbReference type="Proteomes" id="UP000240912"/>
    </source>
</evidence>
<dbReference type="InterPro" id="IPR003148">
    <property type="entry name" value="RCK_N"/>
</dbReference>
<dbReference type="PANTHER" id="PTHR48079">
    <property type="entry name" value="PROTEIN YEEZ"/>
    <property type="match status" value="1"/>
</dbReference>
<comment type="caution">
    <text evidence="3">The sequence shown here is derived from an EMBL/GenBank/DDBJ whole genome shotgun (WGS) entry which is preliminary data.</text>
</comment>
<dbReference type="InterPro" id="IPR051783">
    <property type="entry name" value="NAD(P)-dependent_oxidoreduct"/>
</dbReference>
<evidence type="ECO:0000259" key="2">
    <source>
        <dbReference type="Pfam" id="PF02254"/>
    </source>
</evidence>
<dbReference type="SUPFAM" id="SSF51735">
    <property type="entry name" value="NAD(P)-binding Rossmann-fold domains"/>
    <property type="match status" value="1"/>
</dbReference>
<dbReference type="Pfam" id="PF02254">
    <property type="entry name" value="TrkA_N"/>
    <property type="match status" value="1"/>
</dbReference>
<name>A0A2T3HM02_9SPHI</name>
<proteinExistence type="predicted"/>
<feature type="domain" description="RCK N-terminal" evidence="2">
    <location>
        <begin position="25"/>
        <end position="106"/>
    </location>
</feature>
<dbReference type="PANTHER" id="PTHR48079:SF6">
    <property type="entry name" value="NAD(P)-BINDING DOMAIN-CONTAINING PROTEIN-RELATED"/>
    <property type="match status" value="1"/>
</dbReference>
<protein>
    <submittedName>
        <fullName evidence="3">NAD(P)-dependent oxidoreductase</fullName>
    </submittedName>
</protein>
<dbReference type="Gene3D" id="3.40.50.720">
    <property type="entry name" value="NAD(P)-binding Rossmann-like Domain"/>
    <property type="match status" value="1"/>
</dbReference>
<dbReference type="AlphaFoldDB" id="A0A2T3HM02"/>
<dbReference type="GO" id="GO:0005737">
    <property type="term" value="C:cytoplasm"/>
    <property type="evidence" value="ECO:0007669"/>
    <property type="project" value="TreeGrafter"/>
</dbReference>
<dbReference type="GO" id="GO:0006813">
    <property type="term" value="P:potassium ion transport"/>
    <property type="evidence" value="ECO:0007669"/>
    <property type="project" value="InterPro"/>
</dbReference>
<sequence>MLAEVPAAKNTKFVTNMNHTISTISIIGCGWLGLPLAKLLMDSGYRVRGSTTTAEKVPLLRDAGIDAYLVEAGTDQLLLHNGLLNADLLLINIPPGNKSGLGSLYAARVQSLLDQAAQAGIGQVIMTSSTGVYPDACRHFDEQESSEPDTPGGINIRQAELAAQNFPGTATIVRCGGLFGPGRDPARFFAGKTGLPDGQAPVNMLSLQDAVNFICQLIRKQTFGGVYNACSPSHPAKQDYYRYAALRAGLALPEFREEAKKWKVVHANRAANELNFHFSPLEGFAPDRLSEKNT</sequence>
<keyword evidence="1" id="KW-1133">Transmembrane helix</keyword>
<evidence type="ECO:0000313" key="3">
    <source>
        <dbReference type="EMBL" id="PST83488.1"/>
    </source>
</evidence>
<dbReference type="EMBL" id="PYLS01000005">
    <property type="protein sequence ID" value="PST83488.1"/>
    <property type="molecule type" value="Genomic_DNA"/>
</dbReference>
<dbReference type="OrthoDB" id="751203at2"/>
<organism evidence="3 4">
    <name type="scientific">Pedobacter yulinensis</name>
    <dbReference type="NCBI Taxonomy" id="2126353"/>
    <lineage>
        <taxon>Bacteria</taxon>
        <taxon>Pseudomonadati</taxon>
        <taxon>Bacteroidota</taxon>
        <taxon>Sphingobacteriia</taxon>
        <taxon>Sphingobacteriales</taxon>
        <taxon>Sphingobacteriaceae</taxon>
        <taxon>Pedobacter</taxon>
    </lineage>
</organism>
<dbReference type="InterPro" id="IPR036291">
    <property type="entry name" value="NAD(P)-bd_dom_sf"/>
</dbReference>
<feature type="transmembrane region" description="Helical" evidence="1">
    <location>
        <begin position="20"/>
        <end position="40"/>
    </location>
</feature>
<keyword evidence="4" id="KW-1185">Reference proteome</keyword>
<dbReference type="CDD" id="cd05266">
    <property type="entry name" value="SDR_a4"/>
    <property type="match status" value="1"/>
</dbReference>
<dbReference type="GO" id="GO:0004029">
    <property type="term" value="F:aldehyde dehydrogenase (NAD+) activity"/>
    <property type="evidence" value="ECO:0007669"/>
    <property type="project" value="TreeGrafter"/>
</dbReference>
<keyword evidence="1" id="KW-0472">Membrane</keyword>